<feature type="region of interest" description="Disordered" evidence="6">
    <location>
        <begin position="495"/>
        <end position="524"/>
    </location>
</feature>
<dbReference type="Pfam" id="PF00582">
    <property type="entry name" value="Usp"/>
    <property type="match status" value="1"/>
</dbReference>
<dbReference type="CDD" id="cd00293">
    <property type="entry name" value="USP-like"/>
    <property type="match status" value="1"/>
</dbReference>
<evidence type="ECO:0000256" key="4">
    <source>
        <dbReference type="ARBA" id="ARBA00022840"/>
    </source>
</evidence>
<keyword evidence="2 5" id="KW-0547">Nucleotide-binding</keyword>
<dbReference type="Proteomes" id="UP000324705">
    <property type="component" value="Chromosome 4A"/>
</dbReference>
<feature type="region of interest" description="Disordered" evidence="6">
    <location>
        <begin position="308"/>
        <end position="385"/>
    </location>
</feature>
<dbReference type="Gramene" id="TRITD4Av1G219260.4">
    <property type="protein sequence ID" value="TRITD4Av1G219260.4"/>
    <property type="gene ID" value="TRITD4Av1G219260"/>
</dbReference>
<dbReference type="InterPro" id="IPR000719">
    <property type="entry name" value="Prot_kinase_dom"/>
</dbReference>
<proteinExistence type="predicted"/>
<sequence length="747" mass="80794">MKVSTKEQQQQQRAAAEEEAMDLSAGGPGEEEEEAARPSGAGEGGTVVVGVRADAESRALLTWAFVNAVAAGDRVVAVHVVLASAAEAAAAVDFDGMLAVYEGFCNLKRINLKVKICKGSSVRKALVREATLFGASKLVLGITKRKRTIGSSLSVAKYCAKKLPAKCAVLAVNGGKIVYRRESNAHSGKVSADVPGCGDDEMYCVLPFGASQQGKEESELPCDEPSKDGDAADEEQHDVGAKGSQPEEEHQPSSVKPAEMSTAEQVQTEADPSDRNKESTMDQKDVVADLPGEGASVLYCVLPERSDHSVASTSSRQEIDSTEPPAEGDGDLFCLLPPRNGNSGRSSNDSKRSSSGHKDDGDLFCRLSKNGGHSGGSSGGSKRSVGVRSVFRAIRRSSSFSSDIPLSFETSADKRDGSVSMGATERSSSAVSTEPEDLQKETPTSSPMSLRRLIEGRSDRCRLRRRIFHHERTSSFEWAKVSMVQWAMRLPSRYSSVHPDNKSLKSDTSPRLRGDSECDSTSTAEPESIFSFSLYDVAWPPSELGSLQEEYSSVCRLFSYEELKLATSNFSPDMLIGKGGTSHVYKAQLNDGTLYAAKILKPSVDALQEFITEIETVTSLQNENIVSLRGFSFDNYFLVLVYDYMHQGSLDKALHGKCEHSLSWEKRNKIAIHIAKALEFLHHGGVTESVIHGDVKSANILLSEDFEAQLCDFGLAKKVSASTPHLTCTDITGTFGTWHLNIFRTGR</sequence>
<dbReference type="GO" id="GO:0004672">
    <property type="term" value="F:protein kinase activity"/>
    <property type="evidence" value="ECO:0007669"/>
    <property type="project" value="InterPro"/>
</dbReference>
<evidence type="ECO:0000313" key="9">
    <source>
        <dbReference type="Proteomes" id="UP000324705"/>
    </source>
</evidence>
<keyword evidence="9" id="KW-1185">Reference proteome</keyword>
<name>A0A9R0SL75_TRITD</name>
<dbReference type="Pfam" id="PF00069">
    <property type="entry name" value="Pkinase"/>
    <property type="match status" value="1"/>
</dbReference>
<evidence type="ECO:0000256" key="1">
    <source>
        <dbReference type="ARBA" id="ARBA00022679"/>
    </source>
</evidence>
<dbReference type="EMBL" id="LT934117">
    <property type="protein sequence ID" value="VAH97239.1"/>
    <property type="molecule type" value="Genomic_DNA"/>
</dbReference>
<dbReference type="PROSITE" id="PS50011">
    <property type="entry name" value="PROTEIN_KINASE_DOM"/>
    <property type="match status" value="1"/>
</dbReference>
<dbReference type="SMART" id="SM00220">
    <property type="entry name" value="S_TKc"/>
    <property type="match status" value="1"/>
</dbReference>
<dbReference type="InterPro" id="IPR017441">
    <property type="entry name" value="Protein_kinase_ATP_BS"/>
</dbReference>
<dbReference type="PROSITE" id="PS00107">
    <property type="entry name" value="PROTEIN_KINASE_ATP"/>
    <property type="match status" value="1"/>
</dbReference>
<dbReference type="PANTHER" id="PTHR47987">
    <property type="entry name" value="OS08G0249100 PROTEIN"/>
    <property type="match status" value="1"/>
</dbReference>
<protein>
    <recommendedName>
        <fullName evidence="7">Protein kinase domain-containing protein</fullName>
    </recommendedName>
</protein>
<evidence type="ECO:0000256" key="5">
    <source>
        <dbReference type="PROSITE-ProRule" id="PRU10141"/>
    </source>
</evidence>
<dbReference type="InterPro" id="IPR008271">
    <property type="entry name" value="Ser/Thr_kinase_AS"/>
</dbReference>
<evidence type="ECO:0000256" key="3">
    <source>
        <dbReference type="ARBA" id="ARBA00022777"/>
    </source>
</evidence>
<feature type="binding site" evidence="5">
    <location>
        <position position="598"/>
    </location>
    <ligand>
        <name>ATP</name>
        <dbReference type="ChEBI" id="CHEBI:30616"/>
    </ligand>
</feature>
<evidence type="ECO:0000256" key="2">
    <source>
        <dbReference type="ARBA" id="ARBA00022741"/>
    </source>
</evidence>
<evidence type="ECO:0000313" key="8">
    <source>
        <dbReference type="EMBL" id="VAH97239.1"/>
    </source>
</evidence>
<reference evidence="8 9" key="1">
    <citation type="submission" date="2017-09" db="EMBL/GenBank/DDBJ databases">
        <authorList>
            <consortium name="International Durum Wheat Genome Sequencing Consortium (IDWGSC)"/>
            <person name="Milanesi L."/>
        </authorList>
    </citation>
    <scope>NUCLEOTIDE SEQUENCE [LARGE SCALE GENOMIC DNA]</scope>
    <source>
        <strain evidence="9">cv. Svevo</strain>
    </source>
</reference>
<organism evidence="8 9">
    <name type="scientific">Triticum turgidum subsp. durum</name>
    <name type="common">Durum wheat</name>
    <name type="synonym">Triticum durum</name>
    <dbReference type="NCBI Taxonomy" id="4567"/>
    <lineage>
        <taxon>Eukaryota</taxon>
        <taxon>Viridiplantae</taxon>
        <taxon>Streptophyta</taxon>
        <taxon>Embryophyta</taxon>
        <taxon>Tracheophyta</taxon>
        <taxon>Spermatophyta</taxon>
        <taxon>Magnoliopsida</taxon>
        <taxon>Liliopsida</taxon>
        <taxon>Poales</taxon>
        <taxon>Poaceae</taxon>
        <taxon>BOP clade</taxon>
        <taxon>Pooideae</taxon>
        <taxon>Triticodae</taxon>
        <taxon>Triticeae</taxon>
        <taxon>Triticinae</taxon>
        <taxon>Triticum</taxon>
    </lineage>
</organism>
<dbReference type="SUPFAM" id="SSF56112">
    <property type="entry name" value="Protein kinase-like (PK-like)"/>
    <property type="match status" value="1"/>
</dbReference>
<feature type="compositionally biased region" description="Basic and acidic residues" evidence="6">
    <location>
        <begin position="237"/>
        <end position="251"/>
    </location>
</feature>
<feature type="compositionally biased region" description="Basic and acidic residues" evidence="6">
    <location>
        <begin position="214"/>
        <end position="230"/>
    </location>
</feature>
<keyword evidence="1" id="KW-0808">Transferase</keyword>
<feature type="compositionally biased region" description="Basic and acidic residues" evidence="6">
    <location>
        <begin position="499"/>
        <end position="516"/>
    </location>
</feature>
<dbReference type="Gene3D" id="1.10.510.10">
    <property type="entry name" value="Transferase(Phosphotransferase) domain 1"/>
    <property type="match status" value="1"/>
</dbReference>
<keyword evidence="3" id="KW-0418">Kinase</keyword>
<evidence type="ECO:0000259" key="7">
    <source>
        <dbReference type="PROSITE" id="PS50011"/>
    </source>
</evidence>
<dbReference type="PROSITE" id="PS00108">
    <property type="entry name" value="PROTEIN_KINASE_ST"/>
    <property type="match status" value="1"/>
</dbReference>
<dbReference type="InterPro" id="IPR014729">
    <property type="entry name" value="Rossmann-like_a/b/a_fold"/>
</dbReference>
<evidence type="ECO:0000256" key="6">
    <source>
        <dbReference type="SAM" id="MobiDB-lite"/>
    </source>
</evidence>
<dbReference type="AlphaFoldDB" id="A0A9R0SL75"/>
<dbReference type="FunFam" id="3.30.200.20:FF:000268">
    <property type="entry name" value="probable receptor-like serine/threonine-protein kinase At5g57670"/>
    <property type="match status" value="1"/>
</dbReference>
<feature type="region of interest" description="Disordered" evidence="6">
    <location>
        <begin position="212"/>
        <end position="282"/>
    </location>
</feature>
<dbReference type="Gene3D" id="3.30.200.20">
    <property type="entry name" value="Phosphorylase Kinase, domain 1"/>
    <property type="match status" value="1"/>
</dbReference>
<feature type="domain" description="Protein kinase" evidence="7">
    <location>
        <begin position="570"/>
        <end position="747"/>
    </location>
</feature>
<feature type="region of interest" description="Disordered" evidence="6">
    <location>
        <begin position="1"/>
        <end position="43"/>
    </location>
</feature>
<dbReference type="SUPFAM" id="SSF52402">
    <property type="entry name" value="Adenine nucleotide alpha hydrolases-like"/>
    <property type="match status" value="1"/>
</dbReference>
<dbReference type="PANTHER" id="PTHR47987:SF5">
    <property type="entry name" value="PROTEIN KINASE DOMAIN-CONTAINING PROTEIN"/>
    <property type="match status" value="1"/>
</dbReference>
<dbReference type="GO" id="GO:0005524">
    <property type="term" value="F:ATP binding"/>
    <property type="evidence" value="ECO:0007669"/>
    <property type="project" value="UniProtKB-UniRule"/>
</dbReference>
<dbReference type="InterPro" id="IPR006016">
    <property type="entry name" value="UspA"/>
</dbReference>
<dbReference type="InterPro" id="IPR011009">
    <property type="entry name" value="Kinase-like_dom_sf"/>
</dbReference>
<gene>
    <name evidence="8" type="ORF">TRITD_4Av1G219260</name>
</gene>
<accession>A0A9R0SL75</accession>
<dbReference type="InterPro" id="IPR046958">
    <property type="entry name" value="RBK1/2/STUNTED"/>
</dbReference>
<feature type="compositionally biased region" description="Basic and acidic residues" evidence="6">
    <location>
        <begin position="272"/>
        <end position="282"/>
    </location>
</feature>
<keyword evidence="4 5" id="KW-0067">ATP-binding</keyword>
<feature type="region of interest" description="Disordered" evidence="6">
    <location>
        <begin position="408"/>
        <end position="449"/>
    </location>
</feature>
<dbReference type="Gene3D" id="3.40.50.620">
    <property type="entry name" value="HUPs"/>
    <property type="match status" value="1"/>
</dbReference>
<feature type="compositionally biased region" description="Basic and acidic residues" evidence="6">
    <location>
        <begin position="348"/>
        <end position="363"/>
    </location>
</feature>